<feature type="compositionally biased region" description="Polar residues" evidence="1">
    <location>
        <begin position="214"/>
        <end position="233"/>
    </location>
</feature>
<feature type="compositionally biased region" description="Polar residues" evidence="1">
    <location>
        <begin position="292"/>
        <end position="311"/>
    </location>
</feature>
<dbReference type="Gene3D" id="2.30.29.30">
    <property type="entry name" value="Pleckstrin-homology domain (PH domain)/Phosphotyrosine-binding domain (PTB)"/>
    <property type="match status" value="1"/>
</dbReference>
<feature type="compositionally biased region" description="Basic and acidic residues" evidence="1">
    <location>
        <begin position="406"/>
        <end position="418"/>
    </location>
</feature>
<feature type="domain" description="PH" evidence="2">
    <location>
        <begin position="15"/>
        <end position="121"/>
    </location>
</feature>
<dbReference type="PANTHER" id="PTHR15871:SF5">
    <property type="entry name" value="PX DOMAIN-CONTAINING PROTEIN"/>
    <property type="match status" value="1"/>
</dbReference>
<feature type="compositionally biased region" description="Basic and acidic residues" evidence="1">
    <location>
        <begin position="234"/>
        <end position="291"/>
    </location>
</feature>
<dbReference type="SMART" id="SM00233">
    <property type="entry name" value="PH"/>
    <property type="match status" value="1"/>
</dbReference>
<feature type="region of interest" description="Disordered" evidence="1">
    <location>
        <begin position="146"/>
        <end position="332"/>
    </location>
</feature>
<evidence type="ECO:0000256" key="1">
    <source>
        <dbReference type="SAM" id="MobiDB-lite"/>
    </source>
</evidence>
<evidence type="ECO:0000259" key="2">
    <source>
        <dbReference type="PROSITE" id="PS50003"/>
    </source>
</evidence>
<feature type="region of interest" description="Disordered" evidence="1">
    <location>
        <begin position="399"/>
        <end position="432"/>
    </location>
</feature>
<dbReference type="InterPro" id="IPR043448">
    <property type="entry name" value="PKHO1/2"/>
</dbReference>
<dbReference type="InterPro" id="IPR001849">
    <property type="entry name" value="PH_domain"/>
</dbReference>
<organism evidence="3">
    <name type="scientific">Callorhinchus milii</name>
    <name type="common">Ghost shark</name>
    <dbReference type="NCBI Taxonomy" id="7868"/>
    <lineage>
        <taxon>Eukaryota</taxon>
        <taxon>Metazoa</taxon>
        <taxon>Chordata</taxon>
        <taxon>Craniata</taxon>
        <taxon>Vertebrata</taxon>
        <taxon>Chondrichthyes</taxon>
        <taxon>Holocephali</taxon>
        <taxon>Chimaeriformes</taxon>
        <taxon>Callorhinchidae</taxon>
        <taxon>Callorhinchus</taxon>
    </lineage>
</organism>
<evidence type="ECO:0000313" key="3">
    <source>
        <dbReference type="EMBL" id="AFP00540.1"/>
    </source>
</evidence>
<dbReference type="Pfam" id="PF00169">
    <property type="entry name" value="PH"/>
    <property type="match status" value="1"/>
</dbReference>
<reference evidence="3" key="1">
    <citation type="journal article" date="2014" name="Nature">
        <title>Elephant shark genome provides unique insights into gnathostome evolution.</title>
        <authorList>
            <consortium name="International Elephant Shark Genome Sequencing Consortium"/>
            <person name="Venkatesh B."/>
            <person name="Lee A.P."/>
            <person name="Ravi V."/>
            <person name="Maurya A.K."/>
            <person name="Lian M.M."/>
            <person name="Swann J.B."/>
            <person name="Ohta Y."/>
            <person name="Flajnik M.F."/>
            <person name="Sutoh Y."/>
            <person name="Kasahara M."/>
            <person name="Hoon S."/>
            <person name="Gangu V."/>
            <person name="Roy S.W."/>
            <person name="Irimia M."/>
            <person name="Korzh V."/>
            <person name="Kondrychyn I."/>
            <person name="Lim Z.W."/>
            <person name="Tay B.H."/>
            <person name="Tohari S."/>
            <person name="Kong K.W."/>
            <person name="Ho S."/>
            <person name="Lorente-Galdos B."/>
            <person name="Quilez J."/>
            <person name="Marques-Bonet T."/>
            <person name="Raney B.J."/>
            <person name="Ingham P.W."/>
            <person name="Tay A."/>
            <person name="Hillier L.W."/>
            <person name="Minx P."/>
            <person name="Boehm T."/>
            <person name="Wilson R.K."/>
            <person name="Brenner S."/>
            <person name="Warren W.C."/>
        </authorList>
    </citation>
    <scope>NUCLEOTIDE SEQUENCE</scope>
    <source>
        <tissue evidence="3">Spleen</tissue>
    </source>
</reference>
<dbReference type="SUPFAM" id="SSF50729">
    <property type="entry name" value="PH domain-like"/>
    <property type="match status" value="1"/>
</dbReference>
<feature type="compositionally biased region" description="Basic residues" evidence="1">
    <location>
        <begin position="146"/>
        <end position="159"/>
    </location>
</feature>
<dbReference type="AlphaFoldDB" id="V9KPF1"/>
<feature type="region of interest" description="Disordered" evidence="1">
    <location>
        <begin position="458"/>
        <end position="484"/>
    </location>
</feature>
<protein>
    <submittedName>
        <fullName evidence="3">PH domain-containing family Q member 1</fullName>
    </submittedName>
</protein>
<dbReference type="PANTHER" id="PTHR15871">
    <property type="entry name" value="PH DOMAIN-CONTAINING PROTEIN"/>
    <property type="match status" value="1"/>
</dbReference>
<sequence>MGDGLQSGEKQRCAQSGKAGWLRKFSGKGLLGGSWKDRYIRLQKAQILVYEHEEDKAYEEIIDLSNYEKCQDLRGFGFKKKNHLKFGLVRRSGVKVPEPKFQFVSVEEKESWFSVLNEAISQASNKAFDEVKVDESISLDHLTRNRAKINHTRRPPSRQHLKEVASSVSDGMQRLELGHQSGVPKDSTDGVQRSKENAESNTNKTRPILMPKVKNNNTQSNNDPEPSLSQSKEQISEEVKEPDPKKDKKPMSEEGKTQGSEEDKTQDPEESKTQGSEEDKAQDPEERKKQEVSCTTKNISDNPENEGQSLDLQAKAISDTNENKELSETSRPVASVNAAANGGHLSMVKCASLGDILSECKQNVKRKQFDTFYTNMKKKNVEQMEEDIALELKVTQELLHQVSETSGEKGHLQSDKEGNGTQDNQPPGNAENLLNEAVAKWKQANEVLQELKDLKELWNKSGNSPSEQVERRRKIVTKYRKSVP</sequence>
<feature type="compositionally biased region" description="Basic and acidic residues" evidence="1">
    <location>
        <begin position="186"/>
        <end position="198"/>
    </location>
</feature>
<accession>V9KPF1</accession>
<dbReference type="InterPro" id="IPR011993">
    <property type="entry name" value="PH-like_dom_sf"/>
</dbReference>
<dbReference type="EMBL" id="JW868022">
    <property type="protein sequence ID" value="AFP00540.1"/>
    <property type="molecule type" value="mRNA"/>
</dbReference>
<dbReference type="PROSITE" id="PS50003">
    <property type="entry name" value="PH_DOMAIN"/>
    <property type="match status" value="1"/>
</dbReference>
<proteinExistence type="evidence at transcript level"/>
<name>V9KPF1_CALMI</name>
<feature type="compositionally biased region" description="Basic residues" evidence="1">
    <location>
        <begin position="471"/>
        <end position="484"/>
    </location>
</feature>